<sequence length="609" mass="72740">MSQLVEDCLRIIFTELKYVPNSLYSCILVNRFWCIIGVQILWEKPYEFLLNHRNLKKVSYRVKNLQFIKFYNTIIDLLPISSKNSYQRYGLELIKESIYTNDYQKKYNILEQEYYKLFINNCKNITDFRWCTTLPLYQYPGASTCFSQLRTLYITDNQSWISDKLLGMSQICQDIENLELLNCDRDTPGLIKFIDNQKNLQSLHLNNYECLAEKLKLRIYLYPSEQDIQEWNKYLLISSFPKLQYLETQYLSPHGVCRLIENSQNIKEINTRNHFLGEEAIYNIKLFKVIAKNCPNIESLSVNTYLKNLGGVKEIILNCNKLRELDISINFEDDAGNNHEREIICDEILNYLLNYSPRNFDEFSFNERWRFSVNNLKNFFEGWRGRKPIEFNPRFDKCDHFTQKHIEIVQKYYDEGNIISILQEVFDQLNVLKSIHIFYYCSLNSDFVQQIIKKFGDYLENFGFGHSNSCDGYLKLKRQLLKLIMEYCTKIRYFDSGQVLPPKLEYLSLSLSFNNNLSDLEIFFKNSQNIFIKKLLIIYGPNYIIESLLFYIKEYIMKKERVKYLAITSYDGDYELFPLKDEVNEFKLHNIIVKKFYDSMIYIVVHIVL</sequence>
<dbReference type="VEuPathDB" id="FungiDB:FUN_009297"/>
<comment type="caution">
    <text evidence="1">The sequence shown here is derived from an EMBL/GenBank/DDBJ whole genome shotgun (WGS) entry which is preliminary data.</text>
</comment>
<protein>
    <recommendedName>
        <fullName evidence="3">F-box domain-containing protein</fullName>
    </recommendedName>
</protein>
<reference evidence="1 2" key="2">
    <citation type="submission" date="2017-10" db="EMBL/GenBank/DDBJ databases">
        <title>Genome analyses suggest a sexual origin of heterokaryosis in a supposedly ancient asexual fungus.</title>
        <authorList>
            <person name="Corradi N."/>
            <person name="Sedzielewska K."/>
            <person name="Noel J."/>
            <person name="Charron P."/>
            <person name="Farinelli L."/>
            <person name="Marton T."/>
            <person name="Kruger M."/>
            <person name="Pelin A."/>
            <person name="Brachmann A."/>
            <person name="Corradi N."/>
        </authorList>
    </citation>
    <scope>NUCLEOTIDE SEQUENCE [LARGE SCALE GENOMIC DNA]</scope>
    <source>
        <strain evidence="1 2">A1</strain>
    </source>
</reference>
<proteinExistence type="predicted"/>
<dbReference type="VEuPathDB" id="FungiDB:RhiirFUN_016010"/>
<evidence type="ECO:0008006" key="3">
    <source>
        <dbReference type="Google" id="ProtNLM"/>
    </source>
</evidence>
<accession>A0A2N0RQ74</accession>
<dbReference type="SUPFAM" id="SSF52047">
    <property type="entry name" value="RNI-like"/>
    <property type="match status" value="1"/>
</dbReference>
<dbReference type="Gene3D" id="3.80.10.10">
    <property type="entry name" value="Ribonuclease Inhibitor"/>
    <property type="match status" value="1"/>
</dbReference>
<reference evidence="1 2" key="1">
    <citation type="submission" date="2017-10" db="EMBL/GenBank/DDBJ databases">
        <title>Extensive intraspecific genome diversity in a model arbuscular mycorrhizal fungus.</title>
        <authorList>
            <person name="Chen E.C.H."/>
            <person name="Morin E."/>
            <person name="Baudet D."/>
            <person name="Noel J."/>
            <person name="Ndikumana S."/>
            <person name="Charron P."/>
            <person name="St-Onge C."/>
            <person name="Giorgi J."/>
            <person name="Grigoriev I.V."/>
            <person name="Roux C."/>
            <person name="Martin F.M."/>
            <person name="Corradi N."/>
        </authorList>
    </citation>
    <scope>NUCLEOTIDE SEQUENCE [LARGE SCALE GENOMIC DNA]</scope>
    <source>
        <strain evidence="1 2">A1</strain>
    </source>
</reference>
<organism evidence="1 2">
    <name type="scientific">Rhizophagus irregularis</name>
    <dbReference type="NCBI Taxonomy" id="588596"/>
    <lineage>
        <taxon>Eukaryota</taxon>
        <taxon>Fungi</taxon>
        <taxon>Fungi incertae sedis</taxon>
        <taxon>Mucoromycota</taxon>
        <taxon>Glomeromycotina</taxon>
        <taxon>Glomeromycetes</taxon>
        <taxon>Glomerales</taxon>
        <taxon>Glomeraceae</taxon>
        <taxon>Rhizophagus</taxon>
    </lineage>
</organism>
<dbReference type="EMBL" id="LLXH01000539">
    <property type="protein sequence ID" value="PKC65455.1"/>
    <property type="molecule type" value="Genomic_DNA"/>
</dbReference>
<dbReference type="Proteomes" id="UP000232688">
    <property type="component" value="Unassembled WGS sequence"/>
</dbReference>
<dbReference type="AlphaFoldDB" id="A0A2N0RQ74"/>
<evidence type="ECO:0000313" key="2">
    <source>
        <dbReference type="Proteomes" id="UP000232688"/>
    </source>
</evidence>
<gene>
    <name evidence="1" type="ORF">RhiirA1_461001</name>
</gene>
<dbReference type="VEuPathDB" id="FungiDB:RhiirA1_461001"/>
<name>A0A2N0RQ74_9GLOM</name>
<evidence type="ECO:0000313" key="1">
    <source>
        <dbReference type="EMBL" id="PKC65455.1"/>
    </source>
</evidence>
<dbReference type="InterPro" id="IPR032675">
    <property type="entry name" value="LRR_dom_sf"/>
</dbReference>